<proteinExistence type="predicted"/>
<reference evidence="2 3" key="1">
    <citation type="submission" date="2015-09" db="EMBL/GenBank/DDBJ databases">
        <authorList>
            <consortium name="Pathogen Informatics"/>
        </authorList>
    </citation>
    <scope>NUCLEOTIDE SEQUENCE [LARGE SCALE GENOMIC DNA]</scope>
    <source>
        <strain evidence="2 3">2789STDY5834908</strain>
    </source>
</reference>
<protein>
    <recommendedName>
        <fullName evidence="1">DUF7336 domain-containing protein</fullName>
    </recommendedName>
</protein>
<accession>A0A174R9F2</accession>
<sequence>MIVYELSWWYLDEESGKSDEQVIAVYSSEQLAQKAIERFKTQPRFIGHEEDFYISKYIINHEEWKDGYFCSDDLKGDM</sequence>
<dbReference type="OrthoDB" id="1453790at2"/>
<dbReference type="AlphaFoldDB" id="A0A174R9F2"/>
<evidence type="ECO:0000313" key="2">
    <source>
        <dbReference type="EMBL" id="CUP79898.1"/>
    </source>
</evidence>
<feature type="domain" description="DUF7336" evidence="1">
    <location>
        <begin position="1"/>
        <end position="65"/>
    </location>
</feature>
<dbReference type="RefSeq" id="WP_055160966.1">
    <property type="nucleotide sequence ID" value="NZ_CZAU01000022.1"/>
</dbReference>
<dbReference type="Proteomes" id="UP000095564">
    <property type="component" value="Unassembled WGS sequence"/>
</dbReference>
<dbReference type="EMBL" id="CZAU01000022">
    <property type="protein sequence ID" value="CUP79898.1"/>
    <property type="molecule type" value="Genomic_DNA"/>
</dbReference>
<name>A0A174R9F2_ANAHA</name>
<evidence type="ECO:0000259" key="1">
    <source>
        <dbReference type="Pfam" id="PF24024"/>
    </source>
</evidence>
<gene>
    <name evidence="2" type="ORF">ERS852520_02227</name>
</gene>
<evidence type="ECO:0000313" key="3">
    <source>
        <dbReference type="Proteomes" id="UP000095564"/>
    </source>
</evidence>
<organism evidence="2 3">
    <name type="scientific">Anaerostipes hadrus</name>
    <dbReference type="NCBI Taxonomy" id="649756"/>
    <lineage>
        <taxon>Bacteria</taxon>
        <taxon>Bacillati</taxon>
        <taxon>Bacillota</taxon>
        <taxon>Clostridia</taxon>
        <taxon>Lachnospirales</taxon>
        <taxon>Lachnospiraceae</taxon>
        <taxon>Anaerostipes</taxon>
    </lineage>
</organism>
<dbReference type="Pfam" id="PF24024">
    <property type="entry name" value="DUF7336"/>
    <property type="match status" value="1"/>
</dbReference>
<dbReference type="InterPro" id="IPR055760">
    <property type="entry name" value="DUF7336"/>
</dbReference>